<feature type="domain" description="EamA" evidence="7">
    <location>
        <begin position="13"/>
        <end position="151"/>
    </location>
</feature>
<dbReference type="GO" id="GO:0016020">
    <property type="term" value="C:membrane"/>
    <property type="evidence" value="ECO:0007669"/>
    <property type="project" value="UniProtKB-SubCell"/>
</dbReference>
<dbReference type="Pfam" id="PF00892">
    <property type="entry name" value="EamA"/>
    <property type="match status" value="2"/>
</dbReference>
<feature type="transmembrane region" description="Helical" evidence="6">
    <location>
        <begin position="283"/>
        <end position="300"/>
    </location>
</feature>
<dbReference type="PANTHER" id="PTHR32322:SF2">
    <property type="entry name" value="EAMA DOMAIN-CONTAINING PROTEIN"/>
    <property type="match status" value="1"/>
</dbReference>
<keyword evidence="4 6" id="KW-1133">Transmembrane helix</keyword>
<evidence type="ECO:0000256" key="6">
    <source>
        <dbReference type="SAM" id="Phobius"/>
    </source>
</evidence>
<dbReference type="Proteomes" id="UP000005439">
    <property type="component" value="Chromosome"/>
</dbReference>
<dbReference type="EMBL" id="CP003179">
    <property type="protein sequence ID" value="AEW06266.1"/>
    <property type="molecule type" value="Genomic_DNA"/>
</dbReference>
<dbReference type="STRING" id="679936.Sulac_2805"/>
<dbReference type="AlphaFoldDB" id="G8TYK5"/>
<keyword evidence="3 6" id="KW-0812">Transmembrane</keyword>
<organism evidence="8 9">
    <name type="scientific">Sulfobacillus acidophilus (strain ATCC 700253 / DSM 10332 / NAL)</name>
    <dbReference type="NCBI Taxonomy" id="679936"/>
    <lineage>
        <taxon>Bacteria</taxon>
        <taxon>Bacillati</taxon>
        <taxon>Bacillota</taxon>
        <taxon>Clostridia</taxon>
        <taxon>Eubacteriales</taxon>
        <taxon>Clostridiales Family XVII. Incertae Sedis</taxon>
        <taxon>Sulfobacillus</taxon>
    </lineage>
</organism>
<evidence type="ECO:0000256" key="3">
    <source>
        <dbReference type="ARBA" id="ARBA00022692"/>
    </source>
</evidence>
<dbReference type="PANTHER" id="PTHR32322">
    <property type="entry name" value="INNER MEMBRANE TRANSPORTER"/>
    <property type="match status" value="1"/>
</dbReference>
<reference evidence="8 9" key="2">
    <citation type="journal article" date="2012" name="Stand. Genomic Sci.">
        <title>Complete genome sequence of the moderately thermophilic mineral-sulfide-oxidizing firmicute Sulfobacillus acidophilus type strain (NAL(T)).</title>
        <authorList>
            <person name="Anderson I."/>
            <person name="Chertkov O."/>
            <person name="Chen A."/>
            <person name="Saunders E."/>
            <person name="Lapidus A."/>
            <person name="Nolan M."/>
            <person name="Lucas S."/>
            <person name="Hammon N."/>
            <person name="Deshpande S."/>
            <person name="Cheng J.F."/>
            <person name="Han C."/>
            <person name="Tapia R."/>
            <person name="Goodwin L.A."/>
            <person name="Pitluck S."/>
            <person name="Liolios K."/>
            <person name="Pagani I."/>
            <person name="Ivanova N."/>
            <person name="Mikhailova N."/>
            <person name="Pati A."/>
            <person name="Palaniappan K."/>
            <person name="Land M."/>
            <person name="Pan C."/>
            <person name="Rohde M."/>
            <person name="Pukall R."/>
            <person name="Goker M."/>
            <person name="Detter J.C."/>
            <person name="Woyke T."/>
            <person name="Bristow J."/>
            <person name="Eisen J.A."/>
            <person name="Markowitz V."/>
            <person name="Hugenholtz P."/>
            <person name="Kyrpides N.C."/>
            <person name="Klenk H.P."/>
            <person name="Mavromatis K."/>
        </authorList>
    </citation>
    <scope>NUCLEOTIDE SEQUENCE [LARGE SCALE GENOMIC DNA]</scope>
    <source>
        <strain evidence="9">ATCC 700253 / DSM 10332 / NAL</strain>
    </source>
</reference>
<feature type="transmembrane region" description="Helical" evidence="6">
    <location>
        <begin position="225"/>
        <end position="246"/>
    </location>
</feature>
<evidence type="ECO:0000256" key="1">
    <source>
        <dbReference type="ARBA" id="ARBA00004141"/>
    </source>
</evidence>
<evidence type="ECO:0000256" key="2">
    <source>
        <dbReference type="ARBA" id="ARBA00007362"/>
    </source>
</evidence>
<comment type="subcellular location">
    <subcellularLocation>
        <location evidence="1">Membrane</location>
        <topology evidence="1">Multi-pass membrane protein</topology>
    </subcellularLocation>
</comment>
<feature type="transmembrane region" description="Helical" evidence="6">
    <location>
        <begin position="12"/>
        <end position="32"/>
    </location>
</feature>
<evidence type="ECO:0000256" key="4">
    <source>
        <dbReference type="ARBA" id="ARBA00022989"/>
    </source>
</evidence>
<feature type="transmembrane region" description="Helical" evidence="6">
    <location>
        <begin position="135"/>
        <end position="153"/>
    </location>
</feature>
<dbReference type="KEGG" id="sap:Sulac_2805"/>
<feature type="transmembrane region" description="Helical" evidence="6">
    <location>
        <begin position="193"/>
        <end position="213"/>
    </location>
</feature>
<dbReference type="InterPro" id="IPR000620">
    <property type="entry name" value="EamA_dom"/>
</dbReference>
<comment type="similarity">
    <text evidence="2">Belongs to the EamA transporter family.</text>
</comment>
<evidence type="ECO:0000313" key="9">
    <source>
        <dbReference type="Proteomes" id="UP000005439"/>
    </source>
</evidence>
<feature type="transmembrane region" description="Helical" evidence="6">
    <location>
        <begin position="258"/>
        <end position="277"/>
    </location>
</feature>
<protein>
    <recommendedName>
        <fullName evidence="7">EamA domain-containing protein</fullName>
    </recommendedName>
</protein>
<keyword evidence="5 6" id="KW-0472">Membrane</keyword>
<proteinExistence type="inferred from homology"/>
<dbReference type="SUPFAM" id="SSF103481">
    <property type="entry name" value="Multidrug resistance efflux transporter EmrE"/>
    <property type="match status" value="2"/>
</dbReference>
<dbReference type="InterPro" id="IPR037185">
    <property type="entry name" value="EmrE-like"/>
</dbReference>
<name>G8TYK5_SULAD</name>
<keyword evidence="9" id="KW-1185">Reference proteome</keyword>
<feature type="transmembrane region" description="Helical" evidence="6">
    <location>
        <begin position="104"/>
        <end position="123"/>
    </location>
</feature>
<dbReference type="PATRIC" id="fig|679936.5.peg.2898"/>
<dbReference type="InterPro" id="IPR050638">
    <property type="entry name" value="AA-Vitamin_Transporters"/>
</dbReference>
<feature type="transmembrane region" description="Helical" evidence="6">
    <location>
        <begin position="44"/>
        <end position="65"/>
    </location>
</feature>
<reference evidence="9" key="1">
    <citation type="submission" date="2011-12" db="EMBL/GenBank/DDBJ databases">
        <title>The complete genome of chromosome of Sulfobacillus acidophilus DSM 10332.</title>
        <authorList>
            <person name="Lucas S."/>
            <person name="Han J."/>
            <person name="Lapidus A."/>
            <person name="Bruce D."/>
            <person name="Goodwin L."/>
            <person name="Pitluck S."/>
            <person name="Peters L."/>
            <person name="Kyrpides N."/>
            <person name="Mavromatis K."/>
            <person name="Ivanova N."/>
            <person name="Mikhailova N."/>
            <person name="Chertkov O."/>
            <person name="Saunders E."/>
            <person name="Detter J.C."/>
            <person name="Tapia R."/>
            <person name="Han C."/>
            <person name="Land M."/>
            <person name="Hauser L."/>
            <person name="Markowitz V."/>
            <person name="Cheng J.-F."/>
            <person name="Hugenholtz P."/>
            <person name="Woyke T."/>
            <person name="Wu D."/>
            <person name="Pukall R."/>
            <person name="Gehrich-Schroeter G."/>
            <person name="Schneider S."/>
            <person name="Klenk H.-P."/>
            <person name="Eisen J.A."/>
        </authorList>
    </citation>
    <scope>NUCLEOTIDE SEQUENCE [LARGE SCALE GENOMIC DNA]</scope>
    <source>
        <strain evidence="9">ATCC 700253 / DSM 10332 / NAL</strain>
    </source>
</reference>
<sequence length="318" mass="33630">MKYCQLRIPRRLQGYLMVLLSATFWGVSGTAAQKLFVVGHVHPGWLVSIRMLGSGALLLLGSVMRQASTSLRLLKRAAWGPLLAFAIVGLLGVQYTYFEAIHTGNAAMATLLQYMGPSFIAVYGALTTRRWPSPVGFGALLLALGGTLLLVTGGHLAHLAVPATAIVWGLLSALFLAFYTIYPVPLIRQWGSLPVVGWGMVIGGLVAAGLTRFPDGGPSRWTPSILGLVLFVVLIGTLLAFFLYLASLTRLSPTEASIAGSAEPISAVLAATLWLHVRFTSMQMVGGMAIVAAVVVVAWLRPFEQRSSASAGASGRGG</sequence>
<evidence type="ECO:0000313" key="8">
    <source>
        <dbReference type="EMBL" id="AEW06266.1"/>
    </source>
</evidence>
<evidence type="ECO:0000259" key="7">
    <source>
        <dbReference type="Pfam" id="PF00892"/>
    </source>
</evidence>
<feature type="domain" description="EamA" evidence="7">
    <location>
        <begin position="165"/>
        <end position="298"/>
    </location>
</feature>
<feature type="transmembrane region" description="Helical" evidence="6">
    <location>
        <begin position="159"/>
        <end position="181"/>
    </location>
</feature>
<dbReference type="HOGENOM" id="CLU_033863_19_0_9"/>
<gene>
    <name evidence="8" type="ordered locus">Sulac_2805</name>
</gene>
<evidence type="ECO:0000256" key="5">
    <source>
        <dbReference type="ARBA" id="ARBA00023136"/>
    </source>
</evidence>
<accession>G8TYK5</accession>
<feature type="transmembrane region" description="Helical" evidence="6">
    <location>
        <begin position="77"/>
        <end position="98"/>
    </location>
</feature>